<reference evidence="9" key="1">
    <citation type="journal article" date="2015" name="Nature">
        <title>rRNA introns, odd ribosomes, and small enigmatic genomes across a large radiation of phyla.</title>
        <authorList>
            <person name="Brown C.T."/>
            <person name="Hug L.A."/>
            <person name="Thomas B.C."/>
            <person name="Sharon I."/>
            <person name="Castelle C.J."/>
            <person name="Singh A."/>
            <person name="Wilkins M.J."/>
            <person name="Williams K.H."/>
            <person name="Banfield J.F."/>
        </authorList>
    </citation>
    <scope>NUCLEOTIDE SEQUENCE [LARGE SCALE GENOMIC DNA]</scope>
</reference>
<dbReference type="InterPro" id="IPR001173">
    <property type="entry name" value="Glyco_trans_2-like"/>
</dbReference>
<dbReference type="SUPFAM" id="SSF53448">
    <property type="entry name" value="Nucleotide-diphospho-sugar transferases"/>
    <property type="match status" value="1"/>
</dbReference>
<evidence type="ECO:0000313" key="10">
    <source>
        <dbReference type="Proteomes" id="UP000033856"/>
    </source>
</evidence>
<accession>A0A0G0XIC0</accession>
<evidence type="ECO:0000256" key="7">
    <source>
        <dbReference type="ARBA" id="ARBA00023136"/>
    </source>
</evidence>
<evidence type="ECO:0000256" key="4">
    <source>
        <dbReference type="ARBA" id="ARBA00022692"/>
    </source>
</evidence>
<dbReference type="Proteomes" id="UP000033856">
    <property type="component" value="Unassembled WGS sequence"/>
</dbReference>
<dbReference type="Pfam" id="PF00535">
    <property type="entry name" value="Glycos_transf_2"/>
    <property type="match status" value="1"/>
</dbReference>
<comment type="caution">
    <text evidence="9">The sequence shown here is derived from an EMBL/GenBank/DDBJ whole genome shotgun (WGS) entry which is preliminary data.</text>
</comment>
<keyword evidence="4" id="KW-0812">Transmembrane</keyword>
<evidence type="ECO:0000313" key="9">
    <source>
        <dbReference type="EMBL" id="KKS24177.1"/>
    </source>
</evidence>
<feature type="domain" description="Glycosyltransferase 2-like" evidence="8">
    <location>
        <begin position="3"/>
        <end position="160"/>
    </location>
</feature>
<evidence type="ECO:0000256" key="1">
    <source>
        <dbReference type="ARBA" id="ARBA00022475"/>
    </source>
</evidence>
<dbReference type="InterPro" id="IPR029044">
    <property type="entry name" value="Nucleotide-diphossugar_trans"/>
</dbReference>
<evidence type="ECO:0000256" key="2">
    <source>
        <dbReference type="ARBA" id="ARBA00022676"/>
    </source>
</evidence>
<dbReference type="GO" id="GO:0099621">
    <property type="term" value="F:undecaprenyl-phosphate 4-deoxy-4-formamido-L-arabinose transferase activity"/>
    <property type="evidence" value="ECO:0007669"/>
    <property type="project" value="TreeGrafter"/>
</dbReference>
<gene>
    <name evidence="9" type="ORF">UU83_C0029G0005</name>
</gene>
<evidence type="ECO:0000256" key="6">
    <source>
        <dbReference type="ARBA" id="ARBA00022989"/>
    </source>
</evidence>
<dbReference type="InterPro" id="IPR050256">
    <property type="entry name" value="Glycosyltransferase_2"/>
</dbReference>
<proteinExistence type="predicted"/>
<keyword evidence="6" id="KW-1133">Transmembrane helix</keyword>
<dbReference type="CDD" id="cd04187">
    <property type="entry name" value="DPM1_like_bac"/>
    <property type="match status" value="1"/>
</dbReference>
<dbReference type="PANTHER" id="PTHR48090:SF3">
    <property type="entry name" value="UNDECAPRENYL-PHOSPHATE 4-DEOXY-4-FORMAMIDO-L-ARABINOSE TRANSFERASE"/>
    <property type="match status" value="1"/>
</dbReference>
<organism evidence="9 10">
    <name type="scientific">Candidatus Jorgensenbacteria bacterium GW2011_GWF2_41_8</name>
    <dbReference type="NCBI Taxonomy" id="1618667"/>
    <lineage>
        <taxon>Bacteria</taxon>
        <taxon>Candidatus Joergenseniibacteriota</taxon>
    </lineage>
</organism>
<keyword evidence="3 9" id="KW-0808">Transferase</keyword>
<dbReference type="Gene3D" id="3.90.550.10">
    <property type="entry name" value="Spore Coat Polysaccharide Biosynthesis Protein SpsA, Chain A"/>
    <property type="match status" value="1"/>
</dbReference>
<keyword evidence="7" id="KW-0472">Membrane</keyword>
<name>A0A0G0XIC0_9BACT</name>
<evidence type="ECO:0000256" key="5">
    <source>
        <dbReference type="ARBA" id="ARBA00022985"/>
    </source>
</evidence>
<dbReference type="EMBL" id="LCCD01000029">
    <property type="protein sequence ID" value="KKS24177.1"/>
    <property type="molecule type" value="Genomic_DNA"/>
</dbReference>
<dbReference type="AlphaFoldDB" id="A0A0G0XIC0"/>
<protein>
    <submittedName>
        <fullName evidence="9">Dolichol-phosphate mannosyltransferase</fullName>
    </submittedName>
</protein>
<keyword evidence="1" id="KW-1003">Cell membrane</keyword>
<keyword evidence="2 9" id="KW-0328">Glycosyltransferase</keyword>
<keyword evidence="5" id="KW-0448">Lipopolysaccharide biosynthesis</keyword>
<evidence type="ECO:0000256" key="3">
    <source>
        <dbReference type="ARBA" id="ARBA00022679"/>
    </source>
</evidence>
<sequence>MISVIVPVYNEEKTIEELHRKIVETLGRQNDAYEIIFVNDGSTDKTCELAAKLRPLKLISFEKNYGETIALDAGIYEASGEIIVLMDADLQNDPGDTRFLLQKIKEGCDVVVGWRLTRNDPLSRILFSKFANGLARLVLGLNIHDFGCGLKAYKSDYIKDFRLWGRMQVFLPAIAKARGAKICEAVVSHSPRKIGFSKIKMSDMIKGGIGLLGILPYRYFLKPYRIVRPSYVIKEIKENK</sequence>
<dbReference type="PANTHER" id="PTHR48090">
    <property type="entry name" value="UNDECAPRENYL-PHOSPHATE 4-DEOXY-4-FORMAMIDO-L-ARABINOSE TRANSFERASE-RELATED"/>
    <property type="match status" value="1"/>
</dbReference>
<dbReference type="GO" id="GO:0005886">
    <property type="term" value="C:plasma membrane"/>
    <property type="evidence" value="ECO:0007669"/>
    <property type="project" value="TreeGrafter"/>
</dbReference>
<evidence type="ECO:0000259" key="8">
    <source>
        <dbReference type="Pfam" id="PF00535"/>
    </source>
</evidence>
<dbReference type="GO" id="GO:0009103">
    <property type="term" value="P:lipopolysaccharide biosynthetic process"/>
    <property type="evidence" value="ECO:0007669"/>
    <property type="project" value="UniProtKB-KW"/>
</dbReference>